<dbReference type="Gene3D" id="3.30.500.20">
    <property type="entry name" value="BH3703-like domains"/>
    <property type="match status" value="1"/>
</dbReference>
<evidence type="ECO:0000313" key="2">
    <source>
        <dbReference type="Proteomes" id="UP000308744"/>
    </source>
</evidence>
<organism evidence="1 2">
    <name type="scientific">Lysinibacillus mangiferihumi</name>
    <dbReference type="NCBI Taxonomy" id="1130819"/>
    <lineage>
        <taxon>Bacteria</taxon>
        <taxon>Bacillati</taxon>
        <taxon>Bacillota</taxon>
        <taxon>Bacilli</taxon>
        <taxon>Bacillales</taxon>
        <taxon>Bacillaceae</taxon>
        <taxon>Lysinibacillus</taxon>
    </lineage>
</organism>
<protein>
    <submittedName>
        <fullName evidence="1">DUF600 family protein</fullName>
    </submittedName>
</protein>
<comment type="caution">
    <text evidence="1">The sequence shown here is derived from an EMBL/GenBank/DDBJ whole genome shotgun (WGS) entry which is preliminary data.</text>
</comment>
<dbReference type="InterPro" id="IPR006728">
    <property type="entry name" value="YezG-like"/>
</dbReference>
<reference evidence="1 2" key="1">
    <citation type="submission" date="2019-04" db="EMBL/GenBank/DDBJ databases">
        <title>Lysinibacillus genome sequencing.</title>
        <authorList>
            <person name="Dunlap C."/>
        </authorList>
    </citation>
    <scope>NUCLEOTIDE SEQUENCE [LARGE SCALE GENOMIC DNA]</scope>
    <source>
        <strain evidence="1 2">CCTCC AB 2010389</strain>
    </source>
</reference>
<gene>
    <name evidence="1" type="ORF">FC756_18800</name>
</gene>
<dbReference type="NCBIfam" id="TIGR01741">
    <property type="entry name" value="staph_tand_hypo"/>
    <property type="match status" value="1"/>
</dbReference>
<dbReference type="InterPro" id="IPR036170">
    <property type="entry name" value="YezG-like_sf"/>
</dbReference>
<dbReference type="RefSeq" id="WP_107897804.1">
    <property type="nucleotide sequence ID" value="NZ_PYWM01000060.1"/>
</dbReference>
<keyword evidence="2" id="KW-1185">Reference proteome</keyword>
<dbReference type="EMBL" id="SZPU01000073">
    <property type="protein sequence ID" value="TKI63146.1"/>
    <property type="molecule type" value="Genomic_DNA"/>
</dbReference>
<name>A0A4U2YP46_9BACI</name>
<proteinExistence type="predicted"/>
<sequence>MDENKLNSIYQNIAHTVVETIPEEWSKVYVYGEINEDVRTAFFFYYSVNNNIPIHSHNIPQLFDIKEEDYDELWYKLLDDLEELWYEFKNNNQEPWTNLTFIFNSEGELKIDYDYEDLSEADDYEREIIWKYKYLGLLPEDKDDRDFLENYLQSFEEKENNNDQK</sequence>
<dbReference type="AlphaFoldDB" id="A0A4U2YP46"/>
<dbReference type="Proteomes" id="UP000308744">
    <property type="component" value="Unassembled WGS sequence"/>
</dbReference>
<dbReference type="Pfam" id="PF04634">
    <property type="entry name" value="YezG-like"/>
    <property type="match status" value="1"/>
</dbReference>
<dbReference type="SUPFAM" id="SSF160424">
    <property type="entry name" value="BH3703-like"/>
    <property type="match status" value="1"/>
</dbReference>
<accession>A0A4U2YP46</accession>
<evidence type="ECO:0000313" key="1">
    <source>
        <dbReference type="EMBL" id="TKI63146.1"/>
    </source>
</evidence>